<dbReference type="PANTHER" id="PTHR42783">
    <property type="entry name" value="GLUTAMATE SYNTHASE [NADPH] SMALL CHAIN"/>
    <property type="match status" value="1"/>
</dbReference>
<name>A0A645EBV5_9ZZZZ</name>
<accession>A0A645EBV5</accession>
<proteinExistence type="predicted"/>
<dbReference type="Gene3D" id="3.50.50.60">
    <property type="entry name" value="FAD/NAD(P)-binding domain"/>
    <property type="match status" value="2"/>
</dbReference>
<dbReference type="PRINTS" id="PR00419">
    <property type="entry name" value="ADXRDTASE"/>
</dbReference>
<gene>
    <name evidence="2" type="primary">preT_2</name>
    <name evidence="2" type="ORF">SDC9_146511</name>
</gene>
<organism evidence="2">
    <name type="scientific">bioreactor metagenome</name>
    <dbReference type="NCBI Taxonomy" id="1076179"/>
    <lineage>
        <taxon>unclassified sequences</taxon>
        <taxon>metagenomes</taxon>
        <taxon>ecological metagenomes</taxon>
    </lineage>
</organism>
<dbReference type="InterPro" id="IPR023753">
    <property type="entry name" value="FAD/NAD-binding_dom"/>
</dbReference>
<dbReference type="EC" id="1.3.1.1" evidence="2"/>
<dbReference type="GO" id="GO:0004159">
    <property type="term" value="F:dihydropyrimidine dehydrogenase (NAD+) activity"/>
    <property type="evidence" value="ECO:0007669"/>
    <property type="project" value="UniProtKB-EC"/>
</dbReference>
<dbReference type="AlphaFoldDB" id="A0A645EBV5"/>
<protein>
    <submittedName>
        <fullName evidence="2">NAD-dependent dihydropyrimidine dehydrogenase subunit PreT</fullName>
        <ecNumber evidence="2">1.3.1.1</ecNumber>
    </submittedName>
</protein>
<comment type="caution">
    <text evidence="2">The sequence shown here is derived from an EMBL/GenBank/DDBJ whole genome shotgun (WGS) entry which is preliminary data.</text>
</comment>
<reference evidence="2" key="1">
    <citation type="submission" date="2019-08" db="EMBL/GenBank/DDBJ databases">
        <authorList>
            <person name="Kucharzyk K."/>
            <person name="Murdoch R.W."/>
            <person name="Higgins S."/>
            <person name="Loffler F."/>
        </authorList>
    </citation>
    <scope>NUCLEOTIDE SEQUENCE</scope>
</reference>
<evidence type="ECO:0000313" key="2">
    <source>
        <dbReference type="EMBL" id="MPM99320.1"/>
    </source>
</evidence>
<keyword evidence="2" id="KW-0560">Oxidoreductase</keyword>
<sequence>MEEALKMDIVKKGTPNGKKVAVIGSGPAGLTVAAELLKKGCEVEIFEKEAKLGGYLRYGIPEYRLPDHIVDVEIERIIKLGLKVHKNVQVGKDITLKELASKHDVVVIATGLSEGKMLPMFKDNPFVETAVSFLKRAKENKGKILVEDNVLVIGGGDVAMDVCTTLKLLGAPNVTDVVYEEFFEFRASKKELEGAQQMGVTIMDGYVPTEVEKNTVTFKHRRIPGSVKITADKIILAVGQAADVEGLGITIVKGEADIVGYQLEDKKIWVGGDISHNPEKTVVGSVRNGKELAYYISKFLGVK</sequence>
<evidence type="ECO:0000259" key="1">
    <source>
        <dbReference type="Pfam" id="PF07992"/>
    </source>
</evidence>
<dbReference type="EMBL" id="VSSQ01045422">
    <property type="protein sequence ID" value="MPM99320.1"/>
    <property type="molecule type" value="Genomic_DNA"/>
</dbReference>
<dbReference type="Pfam" id="PF07992">
    <property type="entry name" value="Pyr_redox_2"/>
    <property type="match status" value="1"/>
</dbReference>
<dbReference type="InterPro" id="IPR036188">
    <property type="entry name" value="FAD/NAD-bd_sf"/>
</dbReference>
<dbReference type="SUPFAM" id="SSF51971">
    <property type="entry name" value="Nucleotide-binding domain"/>
    <property type="match status" value="1"/>
</dbReference>
<dbReference type="PANTHER" id="PTHR42783:SF3">
    <property type="entry name" value="GLUTAMATE SYNTHASE [NADPH] SMALL CHAIN-RELATED"/>
    <property type="match status" value="1"/>
</dbReference>
<feature type="domain" description="FAD/NAD(P)-binding" evidence="1">
    <location>
        <begin position="18"/>
        <end position="283"/>
    </location>
</feature>